<reference evidence="2 3" key="1">
    <citation type="journal article" date="2012" name="J. Bacteriol.">
        <title>Genome sequence of the model hyperthermophilic archaeon Thermococcus litoralis NS-C.</title>
        <authorList>
            <person name="Gardner A.F."/>
            <person name="Kumar S."/>
            <person name="Perler F.B."/>
        </authorList>
    </citation>
    <scope>NUCLEOTIDE SEQUENCE [LARGE SCALE GENOMIC DNA]</scope>
    <source>
        <strain evidence="3">ATCC 51850 / DSM 5473 / JCM 8560 / NS-C</strain>
    </source>
</reference>
<dbReference type="PROSITE" id="PS50819">
    <property type="entry name" value="INTEIN_ENDONUCLEASE"/>
    <property type="match status" value="1"/>
</dbReference>
<keyword evidence="3" id="KW-1185">Reference proteome</keyword>
<evidence type="ECO:0000313" key="3">
    <source>
        <dbReference type="Proteomes" id="UP000015502"/>
    </source>
</evidence>
<evidence type="ECO:0000313" key="2">
    <source>
        <dbReference type="EMBL" id="AGT34264.1"/>
    </source>
</evidence>
<dbReference type="Proteomes" id="UP000015502">
    <property type="component" value="Chromosome"/>
</dbReference>
<sequence length="125" mass="14841">MFEVAKEYPREFLRGLFDSEGYVYLDPTTKKVSYVSLHNYDLELLEFSKSLLALLDIHSKIRVSKKAGSPVVIRGKQYSYKSDLYELRVYRVESVRRFAKEVGFTIPRKQNKLREWLSIKFNEHL</sequence>
<dbReference type="Pfam" id="PF14528">
    <property type="entry name" value="LAGLIDADG_3"/>
    <property type="match status" value="1"/>
</dbReference>
<dbReference type="InterPro" id="IPR004042">
    <property type="entry name" value="Intein_endonuc_central"/>
</dbReference>
<dbReference type="EMBL" id="CP006670">
    <property type="protein sequence ID" value="AGT34264.1"/>
    <property type="molecule type" value="Genomic_DNA"/>
</dbReference>
<dbReference type="InterPro" id="IPR027434">
    <property type="entry name" value="Homing_endonucl"/>
</dbReference>
<proteinExistence type="predicted"/>
<name>S5ZTQ2_THELN</name>
<dbReference type="AlphaFoldDB" id="S5ZTQ2"/>
<protein>
    <recommendedName>
        <fullName evidence="1">DOD-type homing endonuclease domain-containing protein</fullName>
    </recommendedName>
</protein>
<evidence type="ECO:0000259" key="1">
    <source>
        <dbReference type="PROSITE" id="PS50819"/>
    </source>
</evidence>
<dbReference type="SUPFAM" id="SSF55608">
    <property type="entry name" value="Homing endonucleases"/>
    <property type="match status" value="1"/>
</dbReference>
<dbReference type="Gene3D" id="3.10.28.10">
    <property type="entry name" value="Homing endonucleases"/>
    <property type="match status" value="1"/>
</dbReference>
<dbReference type="RefSeq" id="WP_020953686.1">
    <property type="nucleotide sequence ID" value="NC_022084.1"/>
</dbReference>
<accession>S5ZTQ2</accession>
<gene>
    <name evidence="2" type="ORF">OCC_13905</name>
</gene>
<dbReference type="HOGENOM" id="CLU_1987737_0_0_2"/>
<dbReference type="PaxDb" id="523849-OCC_13905"/>
<dbReference type="GeneID" id="70721016"/>
<feature type="domain" description="DOD-type homing endonuclease" evidence="1">
    <location>
        <begin position="1"/>
        <end position="57"/>
    </location>
</feature>
<dbReference type="GO" id="GO:0004519">
    <property type="term" value="F:endonuclease activity"/>
    <property type="evidence" value="ECO:0007669"/>
    <property type="project" value="InterPro"/>
</dbReference>
<dbReference type="STRING" id="523849.OCC_13905"/>
<dbReference type="KEGG" id="tlt:OCC_13905"/>
<dbReference type="InterPro" id="IPR004860">
    <property type="entry name" value="LAGLIDADG_dom"/>
</dbReference>
<organism evidence="2 3">
    <name type="scientific">Thermococcus litoralis (strain ATCC 51850 / DSM 5473 / JCM 8560 / NS-C)</name>
    <dbReference type="NCBI Taxonomy" id="523849"/>
    <lineage>
        <taxon>Archaea</taxon>
        <taxon>Methanobacteriati</taxon>
        <taxon>Methanobacteriota</taxon>
        <taxon>Thermococci</taxon>
        <taxon>Thermococcales</taxon>
        <taxon>Thermococcaceae</taxon>
        <taxon>Thermococcus</taxon>
    </lineage>
</organism>